<dbReference type="InterPro" id="IPR036291">
    <property type="entry name" value="NAD(P)-bd_dom_sf"/>
</dbReference>
<reference evidence="4 5" key="1">
    <citation type="submission" date="2018-03" db="EMBL/GenBank/DDBJ databases">
        <title>Genomic Encyclopedia of Archaeal and Bacterial Type Strains, Phase II (KMG-II): from individual species to whole genera.</title>
        <authorList>
            <person name="Goeker M."/>
        </authorList>
    </citation>
    <scope>NUCLEOTIDE SEQUENCE [LARGE SCALE GENOMIC DNA]</scope>
    <source>
        <strain evidence="4 5">DSM 45312</strain>
    </source>
</reference>
<keyword evidence="1" id="KW-0560">Oxidoreductase</keyword>
<gene>
    <name evidence="4" type="ORF">CLV63_101382</name>
</gene>
<dbReference type="InterPro" id="IPR029753">
    <property type="entry name" value="D-isomer_DH_CS"/>
</dbReference>
<dbReference type="AlphaFoldDB" id="A0A2P8DUL5"/>
<dbReference type="OrthoDB" id="4324715at2"/>
<evidence type="ECO:0000313" key="4">
    <source>
        <dbReference type="EMBL" id="PSL00903.1"/>
    </source>
</evidence>
<feature type="domain" description="D-isomer specific 2-hydroxyacid dehydrogenase NAD-binding" evidence="3">
    <location>
        <begin position="107"/>
        <end position="281"/>
    </location>
</feature>
<dbReference type="PANTHER" id="PTHR43333">
    <property type="entry name" value="2-HACID_DH_C DOMAIN-CONTAINING PROTEIN"/>
    <property type="match status" value="1"/>
</dbReference>
<dbReference type="SUPFAM" id="SSF51735">
    <property type="entry name" value="NAD(P)-binding Rossmann-fold domains"/>
    <property type="match status" value="1"/>
</dbReference>
<name>A0A2P8DUL5_9ACTN</name>
<organism evidence="4 5">
    <name type="scientific">Murinocardiopsis flavida</name>
    <dbReference type="NCBI Taxonomy" id="645275"/>
    <lineage>
        <taxon>Bacteria</taxon>
        <taxon>Bacillati</taxon>
        <taxon>Actinomycetota</taxon>
        <taxon>Actinomycetes</taxon>
        <taxon>Streptosporangiales</taxon>
        <taxon>Nocardiopsidaceae</taxon>
        <taxon>Murinocardiopsis</taxon>
    </lineage>
</organism>
<comment type="caution">
    <text evidence="4">The sequence shown here is derived from an EMBL/GenBank/DDBJ whole genome shotgun (WGS) entry which is preliminary data.</text>
</comment>
<proteinExistence type="predicted"/>
<dbReference type="PANTHER" id="PTHR43333:SF1">
    <property type="entry name" value="D-ISOMER SPECIFIC 2-HYDROXYACID DEHYDROGENASE NAD-BINDING DOMAIN-CONTAINING PROTEIN"/>
    <property type="match status" value="1"/>
</dbReference>
<dbReference type="PROSITE" id="PS00671">
    <property type="entry name" value="D_2_HYDROXYACID_DH_3"/>
    <property type="match status" value="1"/>
</dbReference>
<keyword evidence="2" id="KW-0520">NAD</keyword>
<dbReference type="Proteomes" id="UP000240542">
    <property type="component" value="Unassembled WGS sequence"/>
</dbReference>
<keyword evidence="5" id="KW-1185">Reference proteome</keyword>
<evidence type="ECO:0000256" key="2">
    <source>
        <dbReference type="ARBA" id="ARBA00023027"/>
    </source>
</evidence>
<dbReference type="EMBL" id="PYGA01000001">
    <property type="protein sequence ID" value="PSL00903.1"/>
    <property type="molecule type" value="Genomic_DNA"/>
</dbReference>
<dbReference type="CDD" id="cd05300">
    <property type="entry name" value="2-Hacid_dh_1"/>
    <property type="match status" value="1"/>
</dbReference>
<dbReference type="RefSeq" id="WP_106581075.1">
    <property type="nucleotide sequence ID" value="NZ_PYGA01000001.1"/>
</dbReference>
<dbReference type="GO" id="GO:0016616">
    <property type="term" value="F:oxidoreductase activity, acting on the CH-OH group of donors, NAD or NADP as acceptor"/>
    <property type="evidence" value="ECO:0007669"/>
    <property type="project" value="InterPro"/>
</dbReference>
<sequence>MAPLTLAVAVEDTRPDLSAIAAGADVAIRYATPAELPDAIDGADALLVWAFTAGGVADAWPRAAALRWMHVSSAGVDRVLTPQVVASDVVVTNVRGVLDDAIAEYVLGLVLAFAKDLPGTLRRQGERRWEHRPTERLRGARALVVGPGAIGRAIGSLLGGVGMGVDAVARSRRDGDATFAAVHGQADLGAVIGDYHYVIVAAPLTDGTRGMLDAGAIAAMAPDARLINVARGPIVDEEALTAALLRGDIAGAALDVFHDEPLPAEHPLWRCPNVIISPHMAGDFVGWRDSLLGVFLDNFARFRSGRPLLNVVRKELGFVV</sequence>
<dbReference type="GO" id="GO:0051287">
    <property type="term" value="F:NAD binding"/>
    <property type="evidence" value="ECO:0007669"/>
    <property type="project" value="InterPro"/>
</dbReference>
<evidence type="ECO:0000259" key="3">
    <source>
        <dbReference type="Pfam" id="PF02826"/>
    </source>
</evidence>
<dbReference type="Pfam" id="PF02826">
    <property type="entry name" value="2-Hacid_dh_C"/>
    <property type="match status" value="1"/>
</dbReference>
<dbReference type="InterPro" id="IPR006140">
    <property type="entry name" value="D-isomer_DH_NAD-bd"/>
</dbReference>
<evidence type="ECO:0000313" key="5">
    <source>
        <dbReference type="Proteomes" id="UP000240542"/>
    </source>
</evidence>
<dbReference type="Gene3D" id="3.40.50.720">
    <property type="entry name" value="NAD(P)-binding Rossmann-like Domain"/>
    <property type="match status" value="2"/>
</dbReference>
<evidence type="ECO:0000256" key="1">
    <source>
        <dbReference type="ARBA" id="ARBA00023002"/>
    </source>
</evidence>
<accession>A0A2P8DUL5</accession>
<dbReference type="SUPFAM" id="SSF52283">
    <property type="entry name" value="Formate/glycerate dehydrogenase catalytic domain-like"/>
    <property type="match status" value="1"/>
</dbReference>
<protein>
    <submittedName>
        <fullName evidence="4">Phosphoglycerate dehydrogenase-like enzyme</fullName>
    </submittedName>
</protein>